<dbReference type="InterPro" id="IPR016024">
    <property type="entry name" value="ARM-type_fold"/>
</dbReference>
<feature type="compositionally biased region" description="Basic and acidic residues" evidence="1">
    <location>
        <begin position="132"/>
        <end position="144"/>
    </location>
</feature>
<comment type="caution">
    <text evidence="2">The sequence shown here is derived from an EMBL/GenBank/DDBJ whole genome shotgun (WGS) entry which is preliminary data.</text>
</comment>
<dbReference type="SUPFAM" id="SSF48371">
    <property type="entry name" value="ARM repeat"/>
    <property type="match status" value="1"/>
</dbReference>
<keyword evidence="3" id="KW-1185">Reference proteome</keyword>
<feature type="compositionally biased region" description="Basic and acidic residues" evidence="1">
    <location>
        <begin position="151"/>
        <end position="168"/>
    </location>
</feature>
<gene>
    <name evidence="2" type="ORF">Ctob_009349</name>
</gene>
<name>A0A0M0J920_9EUKA</name>
<sequence>MVALLKSGGLEAIEAIAVLTSENKFACDLFRKHGAVTLLAAYINSETDTAKPNMYDPASGLVVSSDVERPTIVPVTIKSKAVLALRNIATSSPENLVHITQQGGVIPQLVQLMTRMQDEADNASSQGSSRDSSNDSDKGTAKKEGAKKHRSAEEKERRRAERKGKLNESLKNAMQQDMLDRKKLAKDNKRLAEAAAHVPGHWAKKEGEGVECGIFSGEGG</sequence>
<dbReference type="Gene3D" id="1.25.10.10">
    <property type="entry name" value="Leucine-rich Repeat Variant"/>
    <property type="match status" value="1"/>
</dbReference>
<evidence type="ECO:0000256" key="1">
    <source>
        <dbReference type="SAM" id="MobiDB-lite"/>
    </source>
</evidence>
<feature type="compositionally biased region" description="Low complexity" evidence="1">
    <location>
        <begin position="122"/>
        <end position="131"/>
    </location>
</feature>
<protein>
    <submittedName>
        <fullName evidence="2">Uncharacterized protein</fullName>
    </submittedName>
</protein>
<evidence type="ECO:0000313" key="2">
    <source>
        <dbReference type="EMBL" id="KOO23079.1"/>
    </source>
</evidence>
<reference evidence="3" key="1">
    <citation type="journal article" date="2015" name="PLoS Genet.">
        <title>Genome Sequence and Transcriptome Analyses of Chrysochromulina tobin: Metabolic Tools for Enhanced Algal Fitness in the Prominent Order Prymnesiales (Haptophyceae).</title>
        <authorList>
            <person name="Hovde B.T."/>
            <person name="Deodato C.R."/>
            <person name="Hunsperger H.M."/>
            <person name="Ryken S.A."/>
            <person name="Yost W."/>
            <person name="Jha R.K."/>
            <person name="Patterson J."/>
            <person name="Monnat R.J. Jr."/>
            <person name="Barlow S.B."/>
            <person name="Starkenburg S.R."/>
            <person name="Cattolico R.A."/>
        </authorList>
    </citation>
    <scope>NUCLEOTIDE SEQUENCE</scope>
    <source>
        <strain evidence="3">CCMP291</strain>
    </source>
</reference>
<dbReference type="EMBL" id="JWZX01003221">
    <property type="protein sequence ID" value="KOO23079.1"/>
    <property type="molecule type" value="Genomic_DNA"/>
</dbReference>
<accession>A0A0M0J920</accession>
<feature type="region of interest" description="Disordered" evidence="1">
    <location>
        <begin position="117"/>
        <end position="208"/>
    </location>
</feature>
<dbReference type="AlphaFoldDB" id="A0A0M0J920"/>
<dbReference type="InterPro" id="IPR011989">
    <property type="entry name" value="ARM-like"/>
</dbReference>
<organism evidence="2 3">
    <name type="scientific">Chrysochromulina tobinii</name>
    <dbReference type="NCBI Taxonomy" id="1460289"/>
    <lineage>
        <taxon>Eukaryota</taxon>
        <taxon>Haptista</taxon>
        <taxon>Haptophyta</taxon>
        <taxon>Prymnesiophyceae</taxon>
        <taxon>Prymnesiales</taxon>
        <taxon>Chrysochromulinaceae</taxon>
        <taxon>Chrysochromulina</taxon>
    </lineage>
</organism>
<dbReference type="Proteomes" id="UP000037460">
    <property type="component" value="Unassembled WGS sequence"/>
</dbReference>
<feature type="compositionally biased region" description="Basic and acidic residues" evidence="1">
    <location>
        <begin position="178"/>
        <end position="192"/>
    </location>
</feature>
<evidence type="ECO:0000313" key="3">
    <source>
        <dbReference type="Proteomes" id="UP000037460"/>
    </source>
</evidence>
<proteinExistence type="predicted"/>